<proteinExistence type="predicted"/>
<evidence type="ECO:0000313" key="2">
    <source>
        <dbReference type="EMBL" id="KZP13061.1"/>
    </source>
</evidence>
<keyword evidence="3" id="KW-1185">Reference proteome</keyword>
<evidence type="ECO:0000313" key="1">
    <source>
        <dbReference type="EMBL" id="KZP13058.1"/>
    </source>
</evidence>
<dbReference type="Proteomes" id="UP000076532">
    <property type="component" value="Unassembled WGS sequence"/>
</dbReference>
<dbReference type="EMBL" id="KV417638">
    <property type="protein sequence ID" value="KZP13058.1"/>
    <property type="molecule type" value="Genomic_DNA"/>
</dbReference>
<gene>
    <name evidence="1" type="ORF">FIBSPDRAFT_869669</name>
    <name evidence="2" type="ORF">FIBSPDRAFT_869672</name>
</gene>
<dbReference type="EMBL" id="KV417638">
    <property type="protein sequence ID" value="KZP13061.1"/>
    <property type="molecule type" value="Genomic_DNA"/>
</dbReference>
<evidence type="ECO:0000313" key="3">
    <source>
        <dbReference type="Proteomes" id="UP000076532"/>
    </source>
</evidence>
<reference evidence="2 3" key="1">
    <citation type="journal article" date="2016" name="Mol. Biol. Evol.">
        <title>Comparative Genomics of Early-Diverging Mushroom-Forming Fungi Provides Insights into the Origins of Lignocellulose Decay Capabilities.</title>
        <authorList>
            <person name="Nagy L.G."/>
            <person name="Riley R."/>
            <person name="Tritt A."/>
            <person name="Adam C."/>
            <person name="Daum C."/>
            <person name="Floudas D."/>
            <person name="Sun H."/>
            <person name="Yadav J.S."/>
            <person name="Pangilinan J."/>
            <person name="Larsson K.H."/>
            <person name="Matsuura K."/>
            <person name="Barry K."/>
            <person name="Labutti K."/>
            <person name="Kuo R."/>
            <person name="Ohm R.A."/>
            <person name="Bhattacharya S.S."/>
            <person name="Shirouzu T."/>
            <person name="Yoshinaga Y."/>
            <person name="Martin F.M."/>
            <person name="Grigoriev I.V."/>
            <person name="Hibbett D.S."/>
        </authorList>
    </citation>
    <scope>NUCLEOTIDE SEQUENCE [LARGE SCALE GENOMIC DNA]</scope>
    <source>
        <strain evidence="2 3">CBS 109695</strain>
    </source>
</reference>
<dbReference type="AlphaFoldDB" id="A0A166BX16"/>
<protein>
    <submittedName>
        <fullName evidence="2">Uncharacterized protein</fullName>
    </submittedName>
</protein>
<sequence>MNTCGGFARPFVKIIYNYLNLGDTISRALEVTTTTVTSDRSIELSESCYRSCWFPGAHVLL</sequence>
<accession>A0A166BX16</accession>
<organism evidence="2 3">
    <name type="scientific">Athelia psychrophila</name>
    <dbReference type="NCBI Taxonomy" id="1759441"/>
    <lineage>
        <taxon>Eukaryota</taxon>
        <taxon>Fungi</taxon>
        <taxon>Dikarya</taxon>
        <taxon>Basidiomycota</taxon>
        <taxon>Agaricomycotina</taxon>
        <taxon>Agaricomycetes</taxon>
        <taxon>Agaricomycetidae</taxon>
        <taxon>Atheliales</taxon>
        <taxon>Atheliaceae</taxon>
        <taxon>Athelia</taxon>
    </lineage>
</organism>
<name>A0A166BX16_9AGAM</name>